<feature type="signal peptide" evidence="2">
    <location>
        <begin position="1"/>
        <end position="19"/>
    </location>
</feature>
<evidence type="ECO:0000256" key="1">
    <source>
        <dbReference type="SAM" id="Phobius"/>
    </source>
</evidence>
<dbReference type="RefSeq" id="WP_151136660.1">
    <property type="nucleotide sequence ID" value="NZ_CP043311.1"/>
</dbReference>
<dbReference type="EMBL" id="CP043311">
    <property type="protein sequence ID" value="QEY64749.1"/>
    <property type="molecule type" value="Genomic_DNA"/>
</dbReference>
<organism evidence="3 4">
    <name type="scientific">Metapseudomonas lalkuanensis</name>
    <dbReference type="NCBI Taxonomy" id="2604832"/>
    <lineage>
        <taxon>Bacteria</taxon>
        <taxon>Pseudomonadati</taxon>
        <taxon>Pseudomonadota</taxon>
        <taxon>Gammaproteobacteria</taxon>
        <taxon>Pseudomonadales</taxon>
        <taxon>Pseudomonadaceae</taxon>
        <taxon>Metapseudomonas</taxon>
    </lineage>
</organism>
<evidence type="ECO:0000256" key="2">
    <source>
        <dbReference type="SAM" id="SignalP"/>
    </source>
</evidence>
<feature type="chain" id="PRO_5023805863" evidence="2">
    <location>
        <begin position="20"/>
        <end position="107"/>
    </location>
</feature>
<keyword evidence="1" id="KW-0472">Membrane</keyword>
<reference evidence="3 4" key="1">
    <citation type="submission" date="2019-08" db="EMBL/GenBank/DDBJ databases">
        <title>Whole-genome Sequencing of e-waste polymer degrading bacterium Pseudomonas sp. strain PE08.</title>
        <authorList>
            <person name="Kirdat K."/>
            <person name="Debbarma P."/>
            <person name="Narawade N."/>
            <person name="Suyal D."/>
            <person name="Thorat V."/>
            <person name="Shouche Y."/>
            <person name="Goel R."/>
            <person name="Yadav A."/>
        </authorList>
    </citation>
    <scope>NUCLEOTIDE SEQUENCE [LARGE SCALE GENOMIC DNA]</scope>
    <source>
        <strain evidence="3 4">PE08</strain>
    </source>
</reference>
<evidence type="ECO:0000313" key="4">
    <source>
        <dbReference type="Proteomes" id="UP000327179"/>
    </source>
</evidence>
<keyword evidence="2" id="KW-0732">Signal</keyword>
<keyword evidence="1" id="KW-0812">Transmembrane</keyword>
<protein>
    <submittedName>
        <fullName evidence="3">DUF3325 domain-containing protein</fullName>
    </submittedName>
</protein>
<proteinExistence type="predicted"/>
<gene>
    <name evidence="3" type="ORF">FXN65_22745</name>
</gene>
<keyword evidence="1" id="KW-1133">Transmembrane helix</keyword>
<dbReference type="Proteomes" id="UP000327179">
    <property type="component" value="Chromosome"/>
</dbReference>
<feature type="transmembrane region" description="Helical" evidence="1">
    <location>
        <begin position="90"/>
        <end position="106"/>
    </location>
</feature>
<feature type="transmembrane region" description="Helical" evidence="1">
    <location>
        <begin position="66"/>
        <end position="84"/>
    </location>
</feature>
<name>A0A5J6QVK1_9GAMM</name>
<dbReference type="AlphaFoldDB" id="A0A5J6QVK1"/>
<keyword evidence="4" id="KW-1185">Reference proteome</keyword>
<dbReference type="KEGG" id="plal:FXN65_22745"/>
<dbReference type="Pfam" id="PF11804">
    <property type="entry name" value="DUF3325"/>
    <property type="match status" value="1"/>
</dbReference>
<accession>A0A5J6QVK1</accession>
<dbReference type="InterPro" id="IPR021762">
    <property type="entry name" value="DUF3325"/>
</dbReference>
<feature type="transmembrane region" description="Helical" evidence="1">
    <location>
        <begin position="39"/>
        <end position="59"/>
    </location>
</feature>
<sequence length="107" mass="11130">MLALSFSCCYLAMTGLALAMSRQHKLLFSAAPSESRSRLLRVGAVLAMLVGLALAIAELGGEIGGVIWLCQLMLSGLLLVALLAWQVRSVLPLVALLLLGGGVLALV</sequence>
<evidence type="ECO:0000313" key="3">
    <source>
        <dbReference type="EMBL" id="QEY64749.1"/>
    </source>
</evidence>